<evidence type="ECO:0000256" key="4">
    <source>
        <dbReference type="ARBA" id="ARBA00022519"/>
    </source>
</evidence>
<feature type="transmembrane region" description="Helical" evidence="10">
    <location>
        <begin position="268"/>
        <end position="287"/>
    </location>
</feature>
<reference evidence="11 12" key="1">
    <citation type="submission" date="2021-06" db="EMBL/GenBank/DDBJ databases">
        <authorList>
            <person name="Sun Q."/>
            <person name="Li D."/>
        </authorList>
    </citation>
    <scope>NUCLEOTIDE SEQUENCE [LARGE SCALE GENOMIC DNA]</scope>
    <source>
        <strain evidence="11 12">MSJ-40</strain>
    </source>
</reference>
<evidence type="ECO:0000256" key="7">
    <source>
        <dbReference type="ARBA" id="ARBA00022989"/>
    </source>
</evidence>
<keyword evidence="3" id="KW-1003">Cell membrane</keyword>
<feature type="transmembrane region" description="Helical" evidence="10">
    <location>
        <begin position="215"/>
        <end position="235"/>
    </location>
</feature>
<dbReference type="CDD" id="cd06582">
    <property type="entry name" value="TM_PBP1_LivH_like"/>
    <property type="match status" value="1"/>
</dbReference>
<evidence type="ECO:0000256" key="1">
    <source>
        <dbReference type="ARBA" id="ARBA00004651"/>
    </source>
</evidence>
<sequence length="294" mass="31588">MNILQHITNGISLGSLYALIAIGYTMVYGILRLINFAHGDIFMLGAYITYYGVLFTPIPWWIVFILAAVVTGIIGLLLEKLAYKPLRGSPRITILISAIGASFFLENLGIVVFGGRPKAFPTPDVFNKVINIRGVSTGLVTFIIPIVTVLLLIALTYFITKTKTGMAMRALSKDYETASLMGININRIISITFFIGSFLAAVGGIMWGIKFPQLMPLMGVMPGLKCFIAAVIGGIGNITGAVIGGFILGLGEILLVALLPGLTGYRDAFAFVLLILILLIKPTGLMGEKIAEKV</sequence>
<evidence type="ECO:0000256" key="6">
    <source>
        <dbReference type="ARBA" id="ARBA00022970"/>
    </source>
</evidence>
<comment type="similarity">
    <text evidence="9">Belongs to the binding-protein-dependent transport system permease family. LivHM subfamily.</text>
</comment>
<keyword evidence="4" id="KW-0997">Cell inner membrane</keyword>
<dbReference type="PANTHER" id="PTHR11795">
    <property type="entry name" value="BRANCHED-CHAIN AMINO ACID TRANSPORT SYSTEM PERMEASE PROTEIN LIVH"/>
    <property type="match status" value="1"/>
</dbReference>
<keyword evidence="6" id="KW-0029">Amino-acid transport</keyword>
<feature type="transmembrane region" description="Helical" evidence="10">
    <location>
        <begin position="188"/>
        <end position="209"/>
    </location>
</feature>
<dbReference type="InterPro" id="IPR001851">
    <property type="entry name" value="ABC_transp_permease"/>
</dbReference>
<evidence type="ECO:0000256" key="5">
    <source>
        <dbReference type="ARBA" id="ARBA00022692"/>
    </source>
</evidence>
<keyword evidence="8 10" id="KW-0472">Membrane</keyword>
<keyword evidence="2" id="KW-0813">Transport</keyword>
<evidence type="ECO:0000256" key="2">
    <source>
        <dbReference type="ARBA" id="ARBA00022448"/>
    </source>
</evidence>
<gene>
    <name evidence="11" type="ORF">KQI42_02580</name>
</gene>
<dbReference type="EMBL" id="JAHLPM010000002">
    <property type="protein sequence ID" value="MBU5436876.1"/>
    <property type="molecule type" value="Genomic_DNA"/>
</dbReference>
<dbReference type="InterPro" id="IPR052157">
    <property type="entry name" value="BCAA_transport_permease"/>
</dbReference>
<evidence type="ECO:0000313" key="12">
    <source>
        <dbReference type="Proteomes" id="UP000749471"/>
    </source>
</evidence>
<proteinExistence type="inferred from homology"/>
<name>A0ABS6E1U6_9FIRM</name>
<keyword evidence="7 10" id="KW-1133">Transmembrane helix</keyword>
<evidence type="ECO:0000256" key="8">
    <source>
        <dbReference type="ARBA" id="ARBA00023136"/>
    </source>
</evidence>
<dbReference type="Pfam" id="PF02653">
    <property type="entry name" value="BPD_transp_2"/>
    <property type="match status" value="1"/>
</dbReference>
<keyword evidence="5 10" id="KW-0812">Transmembrane</keyword>
<dbReference type="RefSeq" id="WP_216516443.1">
    <property type="nucleotide sequence ID" value="NZ_JAHLPM010000002.1"/>
</dbReference>
<dbReference type="PANTHER" id="PTHR11795:SF371">
    <property type="entry name" value="HIGH-AFFINITY BRANCHED-CHAIN AMINO ACID TRANSPORT SYSTEM PERMEASE PROTEIN LIVH"/>
    <property type="match status" value="1"/>
</dbReference>
<protein>
    <submittedName>
        <fullName evidence="11">Branched-chain amino acid ABC transporter permease</fullName>
    </submittedName>
</protein>
<evidence type="ECO:0000256" key="10">
    <source>
        <dbReference type="SAM" id="Phobius"/>
    </source>
</evidence>
<dbReference type="Proteomes" id="UP000749471">
    <property type="component" value="Unassembled WGS sequence"/>
</dbReference>
<feature type="transmembrane region" description="Helical" evidence="10">
    <location>
        <begin position="242"/>
        <end position="262"/>
    </location>
</feature>
<evidence type="ECO:0000256" key="9">
    <source>
        <dbReference type="ARBA" id="ARBA00037998"/>
    </source>
</evidence>
<feature type="transmembrane region" description="Helical" evidence="10">
    <location>
        <begin position="6"/>
        <end position="26"/>
    </location>
</feature>
<keyword evidence="12" id="KW-1185">Reference proteome</keyword>
<organism evidence="11 12">
    <name type="scientific">Tissierella simiarum</name>
    <dbReference type="NCBI Taxonomy" id="2841534"/>
    <lineage>
        <taxon>Bacteria</taxon>
        <taxon>Bacillati</taxon>
        <taxon>Bacillota</taxon>
        <taxon>Tissierellia</taxon>
        <taxon>Tissierellales</taxon>
        <taxon>Tissierellaceae</taxon>
        <taxon>Tissierella</taxon>
    </lineage>
</organism>
<feature type="transmembrane region" description="Helical" evidence="10">
    <location>
        <begin position="58"/>
        <end position="78"/>
    </location>
</feature>
<evidence type="ECO:0000256" key="3">
    <source>
        <dbReference type="ARBA" id="ARBA00022475"/>
    </source>
</evidence>
<comment type="subcellular location">
    <subcellularLocation>
        <location evidence="1">Cell membrane</location>
        <topology evidence="1">Multi-pass membrane protein</topology>
    </subcellularLocation>
</comment>
<comment type="caution">
    <text evidence="11">The sequence shown here is derived from an EMBL/GenBank/DDBJ whole genome shotgun (WGS) entry which is preliminary data.</text>
</comment>
<feature type="transmembrane region" description="Helical" evidence="10">
    <location>
        <begin position="90"/>
        <end position="115"/>
    </location>
</feature>
<accession>A0ABS6E1U6</accession>
<feature type="transmembrane region" description="Helical" evidence="10">
    <location>
        <begin position="135"/>
        <end position="159"/>
    </location>
</feature>
<evidence type="ECO:0000313" key="11">
    <source>
        <dbReference type="EMBL" id="MBU5436876.1"/>
    </source>
</evidence>